<dbReference type="InterPro" id="IPR023187">
    <property type="entry name" value="Tscrpt_reg_MarR-type_CS"/>
</dbReference>
<dbReference type="PANTHER" id="PTHR42756">
    <property type="entry name" value="TRANSCRIPTIONAL REGULATOR, MARR"/>
    <property type="match status" value="1"/>
</dbReference>
<dbReference type="SMART" id="SM00347">
    <property type="entry name" value="HTH_MARR"/>
    <property type="match status" value="1"/>
</dbReference>
<dbReference type="RefSeq" id="WP_369313306.1">
    <property type="nucleotide sequence ID" value="NZ_JBEHZE010000001.1"/>
</dbReference>
<dbReference type="Pfam" id="PF12802">
    <property type="entry name" value="MarR_2"/>
    <property type="match status" value="1"/>
</dbReference>
<gene>
    <name evidence="5" type="ORF">ABFZ84_07295</name>
</gene>
<dbReference type="EMBL" id="JBEHZE010000001">
    <property type="protein sequence ID" value="MEX6633352.1"/>
    <property type="molecule type" value="Genomic_DNA"/>
</dbReference>
<evidence type="ECO:0000256" key="1">
    <source>
        <dbReference type="ARBA" id="ARBA00023015"/>
    </source>
</evidence>
<protein>
    <submittedName>
        <fullName evidence="5">MarR family transcriptional regulator</fullName>
    </submittedName>
</protein>
<dbReference type="Gene3D" id="1.10.10.10">
    <property type="entry name" value="Winged helix-like DNA-binding domain superfamily/Winged helix DNA-binding domain"/>
    <property type="match status" value="1"/>
</dbReference>
<evidence type="ECO:0000256" key="2">
    <source>
        <dbReference type="ARBA" id="ARBA00023125"/>
    </source>
</evidence>
<dbReference type="PRINTS" id="PR00598">
    <property type="entry name" value="HTHMARR"/>
</dbReference>
<dbReference type="InterPro" id="IPR036388">
    <property type="entry name" value="WH-like_DNA-bd_sf"/>
</dbReference>
<keyword evidence="1" id="KW-0805">Transcription regulation</keyword>
<sequence length="161" mass="17588">MTSRLDHALIALRQILRATEISSRALAKQCGLTPSQLILMEVIAKVGAATPTVLAREVSLSQATVSALLDKLEQRGFVQRKPDAKDRRRVSVVLTEEGVSILENAPSILQQRFEHGFDKLQDWEQSFLVAGLERTVMLLDAEELDAAPVLDVGVIGNTSEG</sequence>
<comment type="caution">
    <text evidence="5">The sequence shown here is derived from an EMBL/GenBank/DDBJ whole genome shotgun (WGS) entry which is preliminary data.</text>
</comment>
<evidence type="ECO:0000256" key="3">
    <source>
        <dbReference type="ARBA" id="ARBA00023163"/>
    </source>
</evidence>
<dbReference type="PROSITE" id="PS50995">
    <property type="entry name" value="HTH_MARR_2"/>
    <property type="match status" value="1"/>
</dbReference>
<dbReference type="InterPro" id="IPR000835">
    <property type="entry name" value="HTH_MarR-typ"/>
</dbReference>
<dbReference type="PANTHER" id="PTHR42756:SF1">
    <property type="entry name" value="TRANSCRIPTIONAL REPRESSOR OF EMRAB OPERON"/>
    <property type="match status" value="1"/>
</dbReference>
<dbReference type="SUPFAM" id="SSF46785">
    <property type="entry name" value="Winged helix' DNA-binding domain"/>
    <property type="match status" value="1"/>
</dbReference>
<dbReference type="PROSITE" id="PS01117">
    <property type="entry name" value="HTH_MARR_1"/>
    <property type="match status" value="1"/>
</dbReference>
<keyword evidence="6" id="KW-1185">Reference proteome</keyword>
<reference evidence="5 6" key="1">
    <citation type="submission" date="2024-05" db="EMBL/GenBank/DDBJ databases">
        <title>Three bacterial strains, DH-69, EH-24, and ECK-19 isolated from coastal sediments.</title>
        <authorList>
            <person name="Ye Y.-Q."/>
            <person name="Du Z.-J."/>
        </authorList>
    </citation>
    <scope>NUCLEOTIDE SEQUENCE [LARGE SCALE GENOMIC DNA]</scope>
    <source>
        <strain evidence="5 6">ECK-19</strain>
    </source>
</reference>
<keyword evidence="2" id="KW-0238">DNA-binding</keyword>
<evidence type="ECO:0000259" key="4">
    <source>
        <dbReference type="PROSITE" id="PS50995"/>
    </source>
</evidence>
<name>A0ABV3Z3H6_9PROT</name>
<evidence type="ECO:0000313" key="6">
    <source>
        <dbReference type="Proteomes" id="UP001560685"/>
    </source>
</evidence>
<accession>A0ABV3Z3H6</accession>
<proteinExistence type="predicted"/>
<evidence type="ECO:0000313" key="5">
    <source>
        <dbReference type="EMBL" id="MEX6633352.1"/>
    </source>
</evidence>
<feature type="domain" description="HTH marR-type" evidence="4">
    <location>
        <begin position="2"/>
        <end position="137"/>
    </location>
</feature>
<dbReference type="Proteomes" id="UP001560685">
    <property type="component" value="Unassembled WGS sequence"/>
</dbReference>
<keyword evidence="3" id="KW-0804">Transcription</keyword>
<organism evidence="5 6">
    <name type="scientific">Hyphococcus lacteus</name>
    <dbReference type="NCBI Taxonomy" id="3143536"/>
    <lineage>
        <taxon>Bacteria</taxon>
        <taxon>Pseudomonadati</taxon>
        <taxon>Pseudomonadota</taxon>
        <taxon>Alphaproteobacteria</taxon>
        <taxon>Parvularculales</taxon>
        <taxon>Parvularculaceae</taxon>
        <taxon>Hyphococcus</taxon>
    </lineage>
</organism>
<dbReference type="InterPro" id="IPR036390">
    <property type="entry name" value="WH_DNA-bd_sf"/>
</dbReference>